<proteinExistence type="predicted"/>
<dbReference type="EMBL" id="SRLO01000845">
    <property type="protein sequence ID" value="TNN45483.1"/>
    <property type="molecule type" value="Genomic_DNA"/>
</dbReference>
<name>A0A4Z2FXL5_9TELE</name>
<protein>
    <submittedName>
        <fullName evidence="1">Uncharacterized protein</fullName>
    </submittedName>
</protein>
<dbReference type="AlphaFoldDB" id="A0A4Z2FXL5"/>
<accession>A0A4Z2FXL5</accession>
<evidence type="ECO:0000313" key="2">
    <source>
        <dbReference type="Proteomes" id="UP000314294"/>
    </source>
</evidence>
<reference evidence="1 2" key="1">
    <citation type="submission" date="2019-03" db="EMBL/GenBank/DDBJ databases">
        <title>First draft genome of Liparis tanakae, snailfish: a comprehensive survey of snailfish specific genes.</title>
        <authorList>
            <person name="Kim W."/>
            <person name="Song I."/>
            <person name="Jeong J.-H."/>
            <person name="Kim D."/>
            <person name="Kim S."/>
            <person name="Ryu S."/>
            <person name="Song J.Y."/>
            <person name="Lee S.K."/>
        </authorList>
    </citation>
    <scope>NUCLEOTIDE SEQUENCE [LARGE SCALE GENOMIC DNA]</scope>
    <source>
        <tissue evidence="1">Muscle</tissue>
    </source>
</reference>
<comment type="caution">
    <text evidence="1">The sequence shown here is derived from an EMBL/GenBank/DDBJ whole genome shotgun (WGS) entry which is preliminary data.</text>
</comment>
<keyword evidence="2" id="KW-1185">Reference proteome</keyword>
<gene>
    <name evidence="1" type="ORF">EYF80_044342</name>
</gene>
<evidence type="ECO:0000313" key="1">
    <source>
        <dbReference type="EMBL" id="TNN45483.1"/>
    </source>
</evidence>
<organism evidence="1 2">
    <name type="scientific">Liparis tanakae</name>
    <name type="common">Tanaka's snailfish</name>
    <dbReference type="NCBI Taxonomy" id="230148"/>
    <lineage>
        <taxon>Eukaryota</taxon>
        <taxon>Metazoa</taxon>
        <taxon>Chordata</taxon>
        <taxon>Craniata</taxon>
        <taxon>Vertebrata</taxon>
        <taxon>Euteleostomi</taxon>
        <taxon>Actinopterygii</taxon>
        <taxon>Neopterygii</taxon>
        <taxon>Teleostei</taxon>
        <taxon>Neoteleostei</taxon>
        <taxon>Acanthomorphata</taxon>
        <taxon>Eupercaria</taxon>
        <taxon>Perciformes</taxon>
        <taxon>Cottioidei</taxon>
        <taxon>Cottales</taxon>
        <taxon>Liparidae</taxon>
        <taxon>Liparis</taxon>
    </lineage>
</organism>
<dbReference type="Proteomes" id="UP000314294">
    <property type="component" value="Unassembled WGS sequence"/>
</dbReference>
<sequence length="121" mass="13265">MSVSHSVTAYWITLSTPRRLERVHEDGSLFIIIVIVSVSQTVTPPLSFSISIPHSVLSRYIGGLSIPCGRPPSGEAHFLILELPERQRVTGLGRPTKKRSEHTAAELFTGSGQQAFCIQLL</sequence>